<dbReference type="GO" id="GO:0016887">
    <property type="term" value="F:ATP hydrolysis activity"/>
    <property type="evidence" value="ECO:0007669"/>
    <property type="project" value="RHEA"/>
</dbReference>
<name>A0A4C1UXQ2_EUMVA</name>
<keyword evidence="1" id="KW-0234">DNA repair</keyword>
<dbReference type="Pfam" id="PF21530">
    <property type="entry name" value="Pif1_2B_dom"/>
    <property type="match status" value="1"/>
</dbReference>
<evidence type="ECO:0000259" key="3">
    <source>
        <dbReference type="Pfam" id="PF21530"/>
    </source>
</evidence>
<dbReference type="Proteomes" id="UP000299102">
    <property type="component" value="Unassembled WGS sequence"/>
</dbReference>
<dbReference type="GO" id="GO:0006281">
    <property type="term" value="P:DNA repair"/>
    <property type="evidence" value="ECO:0007669"/>
    <property type="project" value="UniProtKB-KW"/>
</dbReference>
<organism evidence="4 5">
    <name type="scientific">Eumeta variegata</name>
    <name type="common">Bagworm moth</name>
    <name type="synonym">Eumeta japonica</name>
    <dbReference type="NCBI Taxonomy" id="151549"/>
    <lineage>
        <taxon>Eukaryota</taxon>
        <taxon>Metazoa</taxon>
        <taxon>Ecdysozoa</taxon>
        <taxon>Arthropoda</taxon>
        <taxon>Hexapoda</taxon>
        <taxon>Insecta</taxon>
        <taxon>Pterygota</taxon>
        <taxon>Neoptera</taxon>
        <taxon>Endopterygota</taxon>
        <taxon>Lepidoptera</taxon>
        <taxon>Glossata</taxon>
        <taxon>Ditrysia</taxon>
        <taxon>Tineoidea</taxon>
        <taxon>Psychidae</taxon>
        <taxon>Oiketicinae</taxon>
        <taxon>Eumeta</taxon>
    </lineage>
</organism>
<dbReference type="GO" id="GO:0000723">
    <property type="term" value="P:telomere maintenance"/>
    <property type="evidence" value="ECO:0007669"/>
    <property type="project" value="InterPro"/>
</dbReference>
<keyword evidence="5" id="KW-1185">Reference proteome</keyword>
<reference evidence="4 5" key="1">
    <citation type="journal article" date="2019" name="Commun. Biol.">
        <title>The bagworm genome reveals a unique fibroin gene that provides high tensile strength.</title>
        <authorList>
            <person name="Kono N."/>
            <person name="Nakamura H."/>
            <person name="Ohtoshi R."/>
            <person name="Tomita M."/>
            <person name="Numata K."/>
            <person name="Arakawa K."/>
        </authorList>
    </citation>
    <scope>NUCLEOTIDE SEQUENCE [LARGE SCALE GENOMIC DNA]</scope>
</reference>
<dbReference type="EMBL" id="BGZK01000236">
    <property type="protein sequence ID" value="GBP30722.1"/>
    <property type="molecule type" value="Genomic_DNA"/>
</dbReference>
<keyword evidence="1" id="KW-0547">Nucleotide-binding</keyword>
<dbReference type="GO" id="GO:0006310">
    <property type="term" value="P:DNA recombination"/>
    <property type="evidence" value="ECO:0007669"/>
    <property type="project" value="UniProtKB-KW"/>
</dbReference>
<dbReference type="InterPro" id="IPR049163">
    <property type="entry name" value="Pif1-like_2B_dom"/>
</dbReference>
<dbReference type="GO" id="GO:0043139">
    <property type="term" value="F:5'-3' DNA helicase activity"/>
    <property type="evidence" value="ECO:0007669"/>
    <property type="project" value="UniProtKB-EC"/>
</dbReference>
<dbReference type="AlphaFoldDB" id="A0A4C1UXQ2"/>
<evidence type="ECO:0000259" key="2">
    <source>
        <dbReference type="Pfam" id="PF05970"/>
    </source>
</evidence>
<keyword evidence="1" id="KW-0233">DNA recombination</keyword>
<feature type="domain" description="DNA helicase Pif1-like 2B" evidence="3">
    <location>
        <begin position="171"/>
        <end position="219"/>
    </location>
</feature>
<keyword evidence="1" id="KW-0347">Helicase</keyword>
<dbReference type="SUPFAM" id="SSF52540">
    <property type="entry name" value="P-loop containing nucleoside triphosphate hydrolases"/>
    <property type="match status" value="1"/>
</dbReference>
<dbReference type="STRING" id="151549.A0A4C1UXQ2"/>
<accession>A0A4C1UXQ2</accession>
<comment type="similarity">
    <text evidence="1">Belongs to the helicase family.</text>
</comment>
<dbReference type="InterPro" id="IPR027417">
    <property type="entry name" value="P-loop_NTPase"/>
</dbReference>
<evidence type="ECO:0000313" key="5">
    <source>
        <dbReference type="Proteomes" id="UP000299102"/>
    </source>
</evidence>
<sequence length="257" mass="29410">MAHRKSLEALNRTLQDLRNNTNVIGGVLLKLLGDFRETLPVILKSTPAGEINACLKKCVIWEQVKIIKLTTNMRAQISGDKNAQEFSEKLLEIGERMYRIDENTGQITLTNELCNVVETTEQLINYSSHEERHCQRHQQHRPGNNSGRKENLQVNRYMTNEQESINFPTAFLNSLNIPGIPKCSRKLKVGSQIILLRNLNSPKRDDTRCNGTRFCIKQLQNNIIEASIMTDKEKGQIVFIPWITLISNGLPFTFKHL</sequence>
<evidence type="ECO:0000313" key="4">
    <source>
        <dbReference type="EMBL" id="GBP30722.1"/>
    </source>
</evidence>
<keyword evidence="1" id="KW-0378">Hydrolase</keyword>
<comment type="catalytic activity">
    <reaction evidence="1">
        <text>ATP + H2O = ADP + phosphate + H(+)</text>
        <dbReference type="Rhea" id="RHEA:13065"/>
        <dbReference type="ChEBI" id="CHEBI:15377"/>
        <dbReference type="ChEBI" id="CHEBI:15378"/>
        <dbReference type="ChEBI" id="CHEBI:30616"/>
        <dbReference type="ChEBI" id="CHEBI:43474"/>
        <dbReference type="ChEBI" id="CHEBI:456216"/>
        <dbReference type="EC" id="5.6.2.3"/>
    </reaction>
</comment>
<dbReference type="PANTHER" id="PTHR10492">
    <property type="match status" value="1"/>
</dbReference>
<comment type="caution">
    <text evidence="4">The sequence shown here is derived from an EMBL/GenBank/DDBJ whole genome shotgun (WGS) entry which is preliminary data.</text>
</comment>
<keyword evidence="1" id="KW-0227">DNA damage</keyword>
<comment type="cofactor">
    <cofactor evidence="1">
        <name>Mg(2+)</name>
        <dbReference type="ChEBI" id="CHEBI:18420"/>
    </cofactor>
</comment>
<dbReference type="GO" id="GO:0005524">
    <property type="term" value="F:ATP binding"/>
    <property type="evidence" value="ECO:0007669"/>
    <property type="project" value="UniProtKB-KW"/>
</dbReference>
<feature type="domain" description="DNA helicase Pif1-like DEAD-box helicase" evidence="2">
    <location>
        <begin position="1"/>
        <end position="95"/>
    </location>
</feature>
<gene>
    <name evidence="4" type="ORF">EVAR_75946_1</name>
</gene>
<dbReference type="Pfam" id="PF05970">
    <property type="entry name" value="PIF1"/>
    <property type="match status" value="1"/>
</dbReference>
<protein>
    <recommendedName>
        <fullName evidence="1">ATP-dependent DNA helicase</fullName>
        <ecNumber evidence="1">5.6.2.3</ecNumber>
    </recommendedName>
</protein>
<evidence type="ECO:0000256" key="1">
    <source>
        <dbReference type="RuleBase" id="RU363044"/>
    </source>
</evidence>
<dbReference type="PANTHER" id="PTHR10492:SF57">
    <property type="entry name" value="ATP-DEPENDENT DNA HELICASE"/>
    <property type="match status" value="1"/>
</dbReference>
<dbReference type="OrthoDB" id="272985at2759"/>
<keyword evidence="1" id="KW-0067">ATP-binding</keyword>
<proteinExistence type="inferred from homology"/>
<dbReference type="EC" id="5.6.2.3" evidence="1"/>
<dbReference type="InterPro" id="IPR010285">
    <property type="entry name" value="DNA_helicase_pif1-like_DEAD"/>
</dbReference>